<feature type="compositionally biased region" description="Polar residues" evidence="1">
    <location>
        <begin position="14"/>
        <end position="31"/>
    </location>
</feature>
<name>A0A9D4SUI4_RHISA</name>
<evidence type="ECO:0000313" key="3">
    <source>
        <dbReference type="Proteomes" id="UP000821837"/>
    </source>
</evidence>
<dbReference type="AlphaFoldDB" id="A0A9D4SUI4"/>
<organism evidence="2 3">
    <name type="scientific">Rhipicephalus sanguineus</name>
    <name type="common">Brown dog tick</name>
    <name type="synonym">Ixodes sanguineus</name>
    <dbReference type="NCBI Taxonomy" id="34632"/>
    <lineage>
        <taxon>Eukaryota</taxon>
        <taxon>Metazoa</taxon>
        <taxon>Ecdysozoa</taxon>
        <taxon>Arthropoda</taxon>
        <taxon>Chelicerata</taxon>
        <taxon>Arachnida</taxon>
        <taxon>Acari</taxon>
        <taxon>Parasitiformes</taxon>
        <taxon>Ixodida</taxon>
        <taxon>Ixodoidea</taxon>
        <taxon>Ixodidae</taxon>
        <taxon>Rhipicephalinae</taxon>
        <taxon>Rhipicephalus</taxon>
        <taxon>Rhipicephalus</taxon>
    </lineage>
</organism>
<dbReference type="EMBL" id="JABSTV010001251">
    <property type="protein sequence ID" value="KAH7951398.1"/>
    <property type="molecule type" value="Genomic_DNA"/>
</dbReference>
<feature type="region of interest" description="Disordered" evidence="1">
    <location>
        <begin position="1"/>
        <end position="111"/>
    </location>
</feature>
<evidence type="ECO:0000256" key="1">
    <source>
        <dbReference type="SAM" id="MobiDB-lite"/>
    </source>
</evidence>
<dbReference type="Proteomes" id="UP000821837">
    <property type="component" value="Chromosome 5"/>
</dbReference>
<proteinExistence type="predicted"/>
<gene>
    <name evidence="2" type="ORF">HPB52_008693</name>
</gene>
<reference evidence="2" key="1">
    <citation type="journal article" date="2020" name="Cell">
        <title>Large-Scale Comparative Analyses of Tick Genomes Elucidate Their Genetic Diversity and Vector Capacities.</title>
        <authorList>
            <consortium name="Tick Genome and Microbiome Consortium (TIGMIC)"/>
            <person name="Jia N."/>
            <person name="Wang J."/>
            <person name="Shi W."/>
            <person name="Du L."/>
            <person name="Sun Y."/>
            <person name="Zhan W."/>
            <person name="Jiang J.F."/>
            <person name="Wang Q."/>
            <person name="Zhang B."/>
            <person name="Ji P."/>
            <person name="Bell-Sakyi L."/>
            <person name="Cui X.M."/>
            <person name="Yuan T.T."/>
            <person name="Jiang B.G."/>
            <person name="Yang W.F."/>
            <person name="Lam T.T."/>
            <person name="Chang Q.C."/>
            <person name="Ding S.J."/>
            <person name="Wang X.J."/>
            <person name="Zhu J.G."/>
            <person name="Ruan X.D."/>
            <person name="Zhao L."/>
            <person name="Wei J.T."/>
            <person name="Ye R.Z."/>
            <person name="Que T.C."/>
            <person name="Du C.H."/>
            <person name="Zhou Y.H."/>
            <person name="Cheng J.X."/>
            <person name="Dai P.F."/>
            <person name="Guo W.B."/>
            <person name="Han X.H."/>
            <person name="Huang E.J."/>
            <person name="Li L.F."/>
            <person name="Wei W."/>
            <person name="Gao Y.C."/>
            <person name="Liu J.Z."/>
            <person name="Shao H.Z."/>
            <person name="Wang X."/>
            <person name="Wang C.C."/>
            <person name="Yang T.C."/>
            <person name="Huo Q.B."/>
            <person name="Li W."/>
            <person name="Chen H.Y."/>
            <person name="Chen S.E."/>
            <person name="Zhou L.G."/>
            <person name="Ni X.B."/>
            <person name="Tian J.H."/>
            <person name="Sheng Y."/>
            <person name="Liu T."/>
            <person name="Pan Y.S."/>
            <person name="Xia L.Y."/>
            <person name="Li J."/>
            <person name="Zhao F."/>
            <person name="Cao W.C."/>
        </authorList>
    </citation>
    <scope>NUCLEOTIDE SEQUENCE</scope>
    <source>
        <strain evidence="2">Rsan-2018</strain>
    </source>
</reference>
<reference evidence="2" key="2">
    <citation type="submission" date="2021-09" db="EMBL/GenBank/DDBJ databases">
        <authorList>
            <person name="Jia N."/>
            <person name="Wang J."/>
            <person name="Shi W."/>
            <person name="Du L."/>
            <person name="Sun Y."/>
            <person name="Zhan W."/>
            <person name="Jiang J."/>
            <person name="Wang Q."/>
            <person name="Zhang B."/>
            <person name="Ji P."/>
            <person name="Sakyi L.B."/>
            <person name="Cui X."/>
            <person name="Yuan T."/>
            <person name="Jiang B."/>
            <person name="Yang W."/>
            <person name="Lam T.T.-Y."/>
            <person name="Chang Q."/>
            <person name="Ding S."/>
            <person name="Wang X."/>
            <person name="Zhu J."/>
            <person name="Ruan X."/>
            <person name="Zhao L."/>
            <person name="Wei J."/>
            <person name="Que T."/>
            <person name="Du C."/>
            <person name="Cheng J."/>
            <person name="Dai P."/>
            <person name="Han X."/>
            <person name="Huang E."/>
            <person name="Gao Y."/>
            <person name="Liu J."/>
            <person name="Shao H."/>
            <person name="Ye R."/>
            <person name="Li L."/>
            <person name="Wei W."/>
            <person name="Wang X."/>
            <person name="Wang C."/>
            <person name="Huo Q."/>
            <person name="Li W."/>
            <person name="Guo W."/>
            <person name="Chen H."/>
            <person name="Chen S."/>
            <person name="Zhou L."/>
            <person name="Zhou L."/>
            <person name="Ni X."/>
            <person name="Tian J."/>
            <person name="Zhou Y."/>
            <person name="Sheng Y."/>
            <person name="Liu T."/>
            <person name="Pan Y."/>
            <person name="Xia L."/>
            <person name="Li J."/>
            <person name="Zhao F."/>
            <person name="Cao W."/>
        </authorList>
    </citation>
    <scope>NUCLEOTIDE SEQUENCE</scope>
    <source>
        <strain evidence="2">Rsan-2018</strain>
        <tissue evidence="2">Larvae</tissue>
    </source>
</reference>
<keyword evidence="3" id="KW-1185">Reference proteome</keyword>
<comment type="caution">
    <text evidence="2">The sequence shown here is derived from an EMBL/GenBank/DDBJ whole genome shotgun (WGS) entry which is preliminary data.</text>
</comment>
<feature type="compositionally biased region" description="Acidic residues" evidence="1">
    <location>
        <begin position="90"/>
        <end position="111"/>
    </location>
</feature>
<evidence type="ECO:0000313" key="2">
    <source>
        <dbReference type="EMBL" id="KAH7951398.1"/>
    </source>
</evidence>
<feature type="compositionally biased region" description="Low complexity" evidence="1">
    <location>
        <begin position="33"/>
        <end position="45"/>
    </location>
</feature>
<sequence>MPPKRRYRCYLEPGSSSHKVPRQTVWSQRKQQPPAASTATSSEPSNDSVMLEDLDDELPEISDDDIGLEDGLSAQDNNPEMDRQFPDSSECAEETPEDRPDPEDCDVNDPDVDLSEFIAANSSVYLPGISTTRLQAMLLLDYHGPK</sequence>
<accession>A0A9D4SUI4</accession>
<feature type="compositionally biased region" description="Acidic residues" evidence="1">
    <location>
        <begin position="50"/>
        <end position="68"/>
    </location>
</feature>
<protein>
    <submittedName>
        <fullName evidence="2">Uncharacterized protein</fullName>
    </submittedName>
</protein>